<proteinExistence type="predicted"/>
<dbReference type="OrthoDB" id="8477782at2"/>
<dbReference type="RefSeq" id="WP_105186981.1">
    <property type="nucleotide sequence ID" value="NZ_BAAAGO010000001.1"/>
</dbReference>
<keyword evidence="2" id="KW-1185">Reference proteome</keyword>
<gene>
    <name evidence="1" type="ORF">MPLG2_3454</name>
</gene>
<evidence type="ECO:0000313" key="2">
    <source>
        <dbReference type="Proteomes" id="UP000238164"/>
    </source>
</evidence>
<dbReference type="AlphaFoldDB" id="A0A2N9JKA3"/>
<dbReference type="Proteomes" id="UP000238164">
    <property type="component" value="Chromosome 1"/>
</dbReference>
<dbReference type="EMBL" id="LT985188">
    <property type="protein sequence ID" value="SPD88484.1"/>
    <property type="molecule type" value="Genomic_DNA"/>
</dbReference>
<evidence type="ECO:0000313" key="1">
    <source>
        <dbReference type="EMBL" id="SPD88484.1"/>
    </source>
</evidence>
<reference evidence="1 2" key="1">
    <citation type="submission" date="2018-02" db="EMBL/GenBank/DDBJ databases">
        <authorList>
            <person name="Cohen D.B."/>
            <person name="Kent A.D."/>
        </authorList>
    </citation>
    <scope>NUCLEOTIDE SEQUENCE [LARGE SCALE GENOMIC DNA]</scope>
    <source>
        <strain evidence="1">1</strain>
    </source>
</reference>
<name>A0A2N9JKA3_9ACTN</name>
<organism evidence="1 2">
    <name type="scientific">Micropruina glycogenica</name>
    <dbReference type="NCBI Taxonomy" id="75385"/>
    <lineage>
        <taxon>Bacteria</taxon>
        <taxon>Bacillati</taxon>
        <taxon>Actinomycetota</taxon>
        <taxon>Actinomycetes</taxon>
        <taxon>Propionibacteriales</taxon>
        <taxon>Nocardioidaceae</taxon>
        <taxon>Micropruina</taxon>
    </lineage>
</organism>
<sequence>MAKKRKQKRDTLALVESPAQVLNVIEWAHHHDAMRQTRLAVLPPREATTRLQLETMAELARDAGMAASWYEPRKSAASMVAVAWELFPRLTKATRLVVGDPFSRFVQAVLPLADVAEVVVVDDGTATISFIAQLTRGDRLTRWHLAESGRDVVVDLLSDHARQFFTPSARDGRSVEVFTSMPVQAPEGTRQTANTFAWTRSRFGPPKLKNTADVIGTSLVETGVVDAERYLAGVAAVTARFGAGRYFAHRREADPKLARIGAETGLKIVRPDVPLEIAVRRGPVSKLMVSYPSTVTHTLPLVLADTGIELAVADVPSAWLNSGVPVGAGDFLEWVTSSARRATACSDGAPERGRSAP</sequence>
<dbReference type="KEGG" id="mgg:MPLG2_3454"/>
<protein>
    <submittedName>
        <fullName evidence="1">Uncharacterized protein</fullName>
    </submittedName>
</protein>
<accession>A0A2N9JKA3</accession>